<dbReference type="EMBL" id="WNYA01085324">
    <property type="protein sequence ID" value="KAG8534927.1"/>
    <property type="molecule type" value="Genomic_DNA"/>
</dbReference>
<name>A0AAV6YCJ0_ENGPU</name>
<comment type="caution">
    <text evidence="1">The sequence shown here is derived from an EMBL/GenBank/DDBJ whole genome shotgun (WGS) entry which is preliminary data.</text>
</comment>
<evidence type="ECO:0000313" key="2">
    <source>
        <dbReference type="Proteomes" id="UP000824782"/>
    </source>
</evidence>
<dbReference type="Proteomes" id="UP000824782">
    <property type="component" value="Unassembled WGS sequence"/>
</dbReference>
<keyword evidence="2" id="KW-1185">Reference proteome</keyword>
<evidence type="ECO:0000313" key="1">
    <source>
        <dbReference type="EMBL" id="KAG8534927.1"/>
    </source>
</evidence>
<proteinExistence type="predicted"/>
<accession>A0AAV6YCJ0</accession>
<protein>
    <submittedName>
        <fullName evidence="1">Uncharacterized protein</fullName>
    </submittedName>
</protein>
<dbReference type="AlphaFoldDB" id="A0AAV6YCJ0"/>
<gene>
    <name evidence="1" type="ORF">GDO81_029912</name>
</gene>
<organism evidence="1 2">
    <name type="scientific">Engystomops pustulosus</name>
    <name type="common">Tungara frog</name>
    <name type="synonym">Physalaemus pustulosus</name>
    <dbReference type="NCBI Taxonomy" id="76066"/>
    <lineage>
        <taxon>Eukaryota</taxon>
        <taxon>Metazoa</taxon>
        <taxon>Chordata</taxon>
        <taxon>Craniata</taxon>
        <taxon>Vertebrata</taxon>
        <taxon>Euteleostomi</taxon>
        <taxon>Amphibia</taxon>
        <taxon>Batrachia</taxon>
        <taxon>Anura</taxon>
        <taxon>Neobatrachia</taxon>
        <taxon>Hyloidea</taxon>
        <taxon>Leptodactylidae</taxon>
        <taxon>Leiuperinae</taxon>
        <taxon>Engystomops</taxon>
    </lineage>
</organism>
<sequence length="80" mass="9711">MARGWSLRFREKKFFTFRFPLLAKRSTSGYPHNFVIMWKIFSFRAQSPWEMKFRLRKSAWTFSVPLICTALRDLKWTSAN</sequence>
<reference evidence="1" key="1">
    <citation type="thesis" date="2020" institute="ProQuest LLC" country="789 East Eisenhower Parkway, Ann Arbor, MI, USA">
        <title>Comparative Genomics and Chromosome Evolution.</title>
        <authorList>
            <person name="Mudd A.B."/>
        </authorList>
    </citation>
    <scope>NUCLEOTIDE SEQUENCE</scope>
    <source>
        <strain evidence="1">237g6f4</strain>
        <tissue evidence="1">Blood</tissue>
    </source>
</reference>